<keyword evidence="2" id="KW-0472">Membrane</keyword>
<organism evidence="3 4">
    <name type="scientific">Putridiphycobacter roseus</name>
    <dbReference type="NCBI Taxonomy" id="2219161"/>
    <lineage>
        <taxon>Bacteria</taxon>
        <taxon>Pseudomonadati</taxon>
        <taxon>Bacteroidota</taxon>
        <taxon>Flavobacteriia</taxon>
        <taxon>Flavobacteriales</taxon>
        <taxon>Crocinitomicaceae</taxon>
        <taxon>Putridiphycobacter</taxon>
    </lineage>
</organism>
<proteinExistence type="predicted"/>
<keyword evidence="4" id="KW-1185">Reference proteome</keyword>
<evidence type="ECO:0008006" key="5">
    <source>
        <dbReference type="Google" id="ProtNLM"/>
    </source>
</evidence>
<dbReference type="OrthoDB" id="1115172at2"/>
<evidence type="ECO:0000313" key="4">
    <source>
        <dbReference type="Proteomes" id="UP000249248"/>
    </source>
</evidence>
<name>A0A2W1MXA9_9FLAO</name>
<feature type="transmembrane region" description="Helical" evidence="2">
    <location>
        <begin position="15"/>
        <end position="33"/>
    </location>
</feature>
<evidence type="ECO:0000256" key="2">
    <source>
        <dbReference type="SAM" id="Phobius"/>
    </source>
</evidence>
<keyword evidence="2" id="KW-0812">Transmembrane</keyword>
<dbReference type="RefSeq" id="WP_111064539.1">
    <property type="nucleotide sequence ID" value="NZ_JBHUCU010000030.1"/>
</dbReference>
<keyword evidence="1" id="KW-0175">Coiled coil</keyword>
<feature type="coiled-coil region" evidence="1">
    <location>
        <begin position="42"/>
        <end position="116"/>
    </location>
</feature>
<keyword evidence="2" id="KW-1133">Transmembrane helix</keyword>
<evidence type="ECO:0000313" key="3">
    <source>
        <dbReference type="EMBL" id="PZE15800.1"/>
    </source>
</evidence>
<comment type="caution">
    <text evidence="3">The sequence shown here is derived from an EMBL/GenBank/DDBJ whole genome shotgun (WGS) entry which is preliminary data.</text>
</comment>
<dbReference type="EMBL" id="QKSB01000016">
    <property type="protein sequence ID" value="PZE15800.1"/>
    <property type="molecule type" value="Genomic_DNA"/>
</dbReference>
<dbReference type="AlphaFoldDB" id="A0A2W1MXA9"/>
<gene>
    <name evidence="3" type="ORF">DNU06_16135</name>
</gene>
<sequence>MSEITEYQEKSKKNGLYLLIIIALLLLSGFLGWKLSSKNKTINELTFQNKELSSERDEMSELLYDQGLAAGEDLKENLQNMLADYETMEALNTNLNDSILREKDKIVNLLGELEKEKGNKKYYARKVFKLEKETETLRSIMKDYVRTIDSLNTENLTLRTDLTNTRNDLTTVIQDRDDLQSKAETLSRQVSEGAKLSALSIVSEGIRERNTGSYKETDRASRATHIRSCFTIAANKISEAGNKTVYMRVLDQNGNVLYSSNGNSFATEGGKSMVYSDKKTINYQKEVIDVCIFYKLTSEIEKGNYTAELWCEGAKIGKNSFTLK</sequence>
<protein>
    <recommendedName>
        <fullName evidence="5">Chromosome partitioning protein ParA</fullName>
    </recommendedName>
</protein>
<reference evidence="3 4" key="1">
    <citation type="submission" date="2018-06" db="EMBL/GenBank/DDBJ databases">
        <title>The draft genome sequence of Crocinitomix sp. SM1701.</title>
        <authorList>
            <person name="Zhang X."/>
        </authorList>
    </citation>
    <scope>NUCLEOTIDE SEQUENCE [LARGE SCALE GENOMIC DNA]</scope>
    <source>
        <strain evidence="3 4">SM1701</strain>
    </source>
</reference>
<evidence type="ECO:0000256" key="1">
    <source>
        <dbReference type="SAM" id="Coils"/>
    </source>
</evidence>
<dbReference type="Proteomes" id="UP000249248">
    <property type="component" value="Unassembled WGS sequence"/>
</dbReference>
<accession>A0A2W1MXA9</accession>